<keyword evidence="2" id="KW-1185">Reference proteome</keyword>
<dbReference type="AlphaFoldDB" id="A0AA39X099"/>
<evidence type="ECO:0000313" key="2">
    <source>
        <dbReference type="Proteomes" id="UP001174934"/>
    </source>
</evidence>
<name>A0AA39X099_9PEZI</name>
<dbReference type="EMBL" id="JAULSR010000003">
    <property type="protein sequence ID" value="KAK0624909.1"/>
    <property type="molecule type" value="Genomic_DNA"/>
</dbReference>
<proteinExistence type="predicted"/>
<reference evidence="1" key="1">
    <citation type="submission" date="2023-06" db="EMBL/GenBank/DDBJ databases">
        <title>Genome-scale phylogeny and comparative genomics of the fungal order Sordariales.</title>
        <authorList>
            <consortium name="Lawrence Berkeley National Laboratory"/>
            <person name="Hensen N."/>
            <person name="Bonometti L."/>
            <person name="Westerberg I."/>
            <person name="Brannstrom I.O."/>
            <person name="Guillou S."/>
            <person name="Cros-Aarteil S."/>
            <person name="Calhoun S."/>
            <person name="Haridas S."/>
            <person name="Kuo A."/>
            <person name="Mondo S."/>
            <person name="Pangilinan J."/>
            <person name="Riley R."/>
            <person name="LaButti K."/>
            <person name="Andreopoulos B."/>
            <person name="Lipzen A."/>
            <person name="Chen C."/>
            <person name="Yanf M."/>
            <person name="Daum C."/>
            <person name="Ng V."/>
            <person name="Clum A."/>
            <person name="Steindorff A."/>
            <person name="Ohm R."/>
            <person name="Martin F."/>
            <person name="Silar P."/>
            <person name="Natvig D."/>
            <person name="Lalanne C."/>
            <person name="Gautier V."/>
            <person name="Ament-velasquez S.L."/>
            <person name="Kruys A."/>
            <person name="Hutchinson M.I."/>
            <person name="Powell A.J."/>
            <person name="Barry K."/>
            <person name="Miller A.N."/>
            <person name="Grigoriev I.V."/>
            <person name="Debuchy R."/>
            <person name="Gladieux P."/>
            <person name="Thoren M.H."/>
            <person name="Johannesson H."/>
        </authorList>
    </citation>
    <scope>NUCLEOTIDE SEQUENCE</scope>
    <source>
        <strain evidence="1">SMH3391-2</strain>
    </source>
</reference>
<evidence type="ECO:0000313" key="1">
    <source>
        <dbReference type="EMBL" id="KAK0624909.1"/>
    </source>
</evidence>
<accession>A0AA39X099</accession>
<sequence length="198" mass="22637">MEVTQKVDDSTRDELWKDAVEASSERVRSNLSILCTTWENRLPRRTKSHSPDTLAIRNALVNAMIKSTSTRLGIKDIDSRRTGSTWSQPDIEKNTYCHEPIKTDNVLRDLWVDQHPKRADFVMTHLGAVALSPEPTAPQSPTWFPYHIGTQYISRINQRWLMCNGKKLVFLPTAFLADTSLDYAVLWLDHIDLGVLSM</sequence>
<protein>
    <submittedName>
        <fullName evidence="1">Uncharacterized protein</fullName>
    </submittedName>
</protein>
<dbReference type="Proteomes" id="UP001174934">
    <property type="component" value="Unassembled WGS sequence"/>
</dbReference>
<gene>
    <name evidence="1" type="ORF">B0T17DRAFT_617065</name>
</gene>
<organism evidence="1 2">
    <name type="scientific">Bombardia bombarda</name>
    <dbReference type="NCBI Taxonomy" id="252184"/>
    <lineage>
        <taxon>Eukaryota</taxon>
        <taxon>Fungi</taxon>
        <taxon>Dikarya</taxon>
        <taxon>Ascomycota</taxon>
        <taxon>Pezizomycotina</taxon>
        <taxon>Sordariomycetes</taxon>
        <taxon>Sordariomycetidae</taxon>
        <taxon>Sordariales</taxon>
        <taxon>Lasiosphaeriaceae</taxon>
        <taxon>Bombardia</taxon>
    </lineage>
</organism>
<comment type="caution">
    <text evidence="1">The sequence shown here is derived from an EMBL/GenBank/DDBJ whole genome shotgun (WGS) entry which is preliminary data.</text>
</comment>